<name>A0A2L0F079_SORCE</name>
<protein>
    <submittedName>
        <fullName evidence="1">Uncharacterized protein</fullName>
    </submittedName>
</protein>
<evidence type="ECO:0000313" key="2">
    <source>
        <dbReference type="Proteomes" id="UP000238348"/>
    </source>
</evidence>
<dbReference type="Proteomes" id="UP000238348">
    <property type="component" value="Chromosome"/>
</dbReference>
<organism evidence="1 2">
    <name type="scientific">Sorangium cellulosum</name>
    <name type="common">Polyangium cellulosum</name>
    <dbReference type="NCBI Taxonomy" id="56"/>
    <lineage>
        <taxon>Bacteria</taxon>
        <taxon>Pseudomonadati</taxon>
        <taxon>Myxococcota</taxon>
        <taxon>Polyangia</taxon>
        <taxon>Polyangiales</taxon>
        <taxon>Polyangiaceae</taxon>
        <taxon>Sorangium</taxon>
    </lineage>
</organism>
<dbReference type="AlphaFoldDB" id="A0A2L0F079"/>
<evidence type="ECO:0000313" key="1">
    <source>
        <dbReference type="EMBL" id="AUX44933.1"/>
    </source>
</evidence>
<sequence length="44" mass="4623">MRWGTGEIRIASDRNALGVVTIQVGVDLNASEGRSIGVALHPCC</sequence>
<gene>
    <name evidence="1" type="ORF">SOCE26_064030</name>
</gene>
<dbReference type="EMBL" id="CP012673">
    <property type="protein sequence ID" value="AUX44933.1"/>
    <property type="molecule type" value="Genomic_DNA"/>
</dbReference>
<accession>A0A2L0F079</accession>
<proteinExistence type="predicted"/>
<reference evidence="1 2" key="1">
    <citation type="submission" date="2015-09" db="EMBL/GenBank/DDBJ databases">
        <title>Sorangium comparison.</title>
        <authorList>
            <person name="Zaburannyi N."/>
            <person name="Bunk B."/>
            <person name="Overmann J."/>
            <person name="Mueller R."/>
        </authorList>
    </citation>
    <scope>NUCLEOTIDE SEQUENCE [LARGE SCALE GENOMIC DNA]</scope>
    <source>
        <strain evidence="1 2">So ce26</strain>
    </source>
</reference>